<sequence>MARTVRHVHALIGLPALVLAGALALFSAPQVTASQEQPSGQVVTATLPAGVTIPGGNYRGTIVGPNGPVNVTFAVAGGNAPTSAGQNTSARQDTSAPPATSAPSPADEASKVDTTEDTGLPTVLLTILATVLLIGLGLLVVRKILVPRKHNQALRAATALVAAGDYAAAVPALTGLENKLTDKQRARARFFAAFALFRMDDLDEAEHQLGVLNREDPKNPEVAYLLAHLRTERRDYDGAEPVLSAIEGTSGFTPRFRKLLGVIKFRRALEALRDGRVDVASALFAAVETLGDFRDLIPADLRNQHITLGAQALYDRDVVAARKHFEDLEQAALAAEPADREQMNASAELGLALAAWIEDRPDSGSHVDALLTSVARRLDPDGPTELPWPDDALTASVADRLAAMHEGGGEPSALDRTLRDVHLLRAAALLRRWAADPKAAAKVDARLAEVLGRLGAARERDPEFSDTYLTAGLLRYYLAGSDAAREEAAAILQHAQLLGVRDPEVLGILNREARRSRANRDAVDAYLQVLDRYVEDGSVREQVRADLVRRLSRYRKVRDWDSRPEIVQVRVVAPTVAEMNDRSELLRERVGQLLSATGGDLAGARDLVLRLEADSRQLSEQARSVEQKEADLLVLLGDRLLGDYDDS</sequence>
<dbReference type="SUPFAM" id="SSF48452">
    <property type="entry name" value="TPR-like"/>
    <property type="match status" value="1"/>
</dbReference>
<gene>
    <name evidence="5" type="ORF">F4560_002774</name>
</gene>
<dbReference type="RefSeq" id="WP_184920086.1">
    <property type="nucleotide sequence ID" value="NZ_JACHMO010000001.1"/>
</dbReference>
<evidence type="ECO:0000256" key="2">
    <source>
        <dbReference type="SAM" id="MobiDB-lite"/>
    </source>
</evidence>
<keyword evidence="1" id="KW-0175">Coiled coil</keyword>
<feature type="region of interest" description="Disordered" evidence="2">
    <location>
        <begin position="80"/>
        <end position="114"/>
    </location>
</feature>
<proteinExistence type="predicted"/>
<evidence type="ECO:0000256" key="4">
    <source>
        <dbReference type="SAM" id="SignalP"/>
    </source>
</evidence>
<evidence type="ECO:0000313" key="5">
    <source>
        <dbReference type="EMBL" id="MBB5803006.1"/>
    </source>
</evidence>
<keyword evidence="3" id="KW-0812">Transmembrane</keyword>
<dbReference type="EMBL" id="JACHMO010000001">
    <property type="protein sequence ID" value="MBB5803006.1"/>
    <property type="molecule type" value="Genomic_DNA"/>
</dbReference>
<evidence type="ECO:0000313" key="6">
    <source>
        <dbReference type="Proteomes" id="UP000552097"/>
    </source>
</evidence>
<feature type="compositionally biased region" description="Low complexity" evidence="2">
    <location>
        <begin position="93"/>
        <end position="107"/>
    </location>
</feature>
<evidence type="ECO:0000256" key="1">
    <source>
        <dbReference type="SAM" id="Coils"/>
    </source>
</evidence>
<organism evidence="5 6">
    <name type="scientific">Saccharothrix ecbatanensis</name>
    <dbReference type="NCBI Taxonomy" id="1105145"/>
    <lineage>
        <taxon>Bacteria</taxon>
        <taxon>Bacillati</taxon>
        <taxon>Actinomycetota</taxon>
        <taxon>Actinomycetes</taxon>
        <taxon>Pseudonocardiales</taxon>
        <taxon>Pseudonocardiaceae</taxon>
        <taxon>Saccharothrix</taxon>
    </lineage>
</organism>
<keyword evidence="4" id="KW-0732">Signal</keyword>
<feature type="signal peptide" evidence="4">
    <location>
        <begin position="1"/>
        <end position="33"/>
    </location>
</feature>
<dbReference type="AlphaFoldDB" id="A0A7W9M0M0"/>
<keyword evidence="6" id="KW-1185">Reference proteome</keyword>
<evidence type="ECO:0000256" key="3">
    <source>
        <dbReference type="SAM" id="Phobius"/>
    </source>
</evidence>
<feature type="compositionally biased region" description="Polar residues" evidence="2">
    <location>
        <begin position="80"/>
        <end position="92"/>
    </location>
</feature>
<accession>A0A7W9M0M0</accession>
<reference evidence="5 6" key="1">
    <citation type="submission" date="2020-08" db="EMBL/GenBank/DDBJ databases">
        <title>Sequencing the genomes of 1000 actinobacteria strains.</title>
        <authorList>
            <person name="Klenk H.-P."/>
        </authorList>
    </citation>
    <scope>NUCLEOTIDE SEQUENCE [LARGE SCALE GENOMIC DNA]</scope>
    <source>
        <strain evidence="5 6">DSM 45486</strain>
    </source>
</reference>
<feature type="transmembrane region" description="Helical" evidence="3">
    <location>
        <begin position="120"/>
        <end position="141"/>
    </location>
</feature>
<feature type="transmembrane region" description="Helical" evidence="3">
    <location>
        <begin position="153"/>
        <end position="173"/>
    </location>
</feature>
<keyword evidence="3" id="KW-0472">Membrane</keyword>
<dbReference type="Pfam" id="PF14559">
    <property type="entry name" value="TPR_19"/>
    <property type="match status" value="1"/>
</dbReference>
<dbReference type="InterPro" id="IPR011990">
    <property type="entry name" value="TPR-like_helical_dom_sf"/>
</dbReference>
<feature type="chain" id="PRO_5030909432" evidence="4">
    <location>
        <begin position="34"/>
        <end position="647"/>
    </location>
</feature>
<comment type="caution">
    <text evidence="5">The sequence shown here is derived from an EMBL/GenBank/DDBJ whole genome shotgun (WGS) entry which is preliminary data.</text>
</comment>
<keyword evidence="3" id="KW-1133">Transmembrane helix</keyword>
<dbReference type="Proteomes" id="UP000552097">
    <property type="component" value="Unassembled WGS sequence"/>
</dbReference>
<protein>
    <submittedName>
        <fullName evidence="5">Tetratricopeptide (TPR) repeat protein</fullName>
    </submittedName>
</protein>
<name>A0A7W9M0M0_9PSEU</name>
<feature type="coiled-coil region" evidence="1">
    <location>
        <begin position="601"/>
        <end position="628"/>
    </location>
</feature>
<dbReference type="Gene3D" id="1.25.40.10">
    <property type="entry name" value="Tetratricopeptide repeat domain"/>
    <property type="match status" value="1"/>
</dbReference>